<evidence type="ECO:0000313" key="2">
    <source>
        <dbReference type="Proteomes" id="UP000718593"/>
    </source>
</evidence>
<accession>A0A930G1V0</accession>
<organism evidence="1 2">
    <name type="scientific">Dechloromonas agitata</name>
    <dbReference type="NCBI Taxonomy" id="73030"/>
    <lineage>
        <taxon>Bacteria</taxon>
        <taxon>Pseudomonadati</taxon>
        <taxon>Pseudomonadota</taxon>
        <taxon>Betaproteobacteria</taxon>
        <taxon>Rhodocyclales</taxon>
        <taxon>Azonexaceae</taxon>
        <taxon>Dechloromonas</taxon>
    </lineage>
</organism>
<proteinExistence type="predicted"/>
<gene>
    <name evidence="1" type="ORF">HXL68_08935</name>
</gene>
<reference evidence="1" key="1">
    <citation type="submission" date="2020-04" db="EMBL/GenBank/DDBJ databases">
        <title>Deep metagenomics examines the oral microbiome during advanced dental caries in children, revealing novel taxa and co-occurrences with host molecules.</title>
        <authorList>
            <person name="Baker J.L."/>
            <person name="Morton J.T."/>
            <person name="Dinis M."/>
            <person name="Alvarez R."/>
            <person name="Tran N.C."/>
            <person name="Knight R."/>
            <person name="Edlund A."/>
        </authorList>
    </citation>
    <scope>NUCLEOTIDE SEQUENCE</scope>
    <source>
        <strain evidence="1">JCVI_32_bin.24</strain>
    </source>
</reference>
<evidence type="ECO:0000313" key="1">
    <source>
        <dbReference type="EMBL" id="MBF1165153.1"/>
    </source>
</evidence>
<protein>
    <recommendedName>
        <fullName evidence="3">Receptor protein-tyrosine kinase</fullName>
    </recommendedName>
</protein>
<sequence>MRKSPSSSPRAKVFYRLIEVAIKWAGLSRSERRILELTEGMNRLPTHPELARWPQLYLNAERIYDALIHFELPYGKDGITSNDPALLDDPNLTIRHVDLKAWMIQFYPDQRPPFLFDAFERHLHPAISVDAVQALIMDREALKLQLADRVQAWDALYAQFQTLSEEHQVRAGQEKRSETPGPRSESTYLNIVGGLLTLLLGKSPNGVPYSSFETLESVISALIAHYGDKSGISERTLWAKFSAAKRHLSTEDG</sequence>
<dbReference type="AlphaFoldDB" id="A0A930G1V0"/>
<comment type="caution">
    <text evidence="1">The sequence shown here is derived from an EMBL/GenBank/DDBJ whole genome shotgun (WGS) entry which is preliminary data.</text>
</comment>
<name>A0A930G1V0_9RHOO</name>
<dbReference type="EMBL" id="JABZMI010000159">
    <property type="protein sequence ID" value="MBF1165153.1"/>
    <property type="molecule type" value="Genomic_DNA"/>
</dbReference>
<evidence type="ECO:0008006" key="3">
    <source>
        <dbReference type="Google" id="ProtNLM"/>
    </source>
</evidence>
<dbReference type="Proteomes" id="UP000718593">
    <property type="component" value="Unassembled WGS sequence"/>
</dbReference>